<protein>
    <submittedName>
        <fullName evidence="1">Uncharacterized protein</fullName>
    </submittedName>
</protein>
<dbReference type="KEGG" id="vg:65099921"/>
<reference evidence="1" key="2">
    <citation type="journal article" date="2017" name="Sci. Rep.">
        <title>Characterization of a new member of Iridoviridae, Shrimp hemocyte iridescent virus (SHIV), found in white leg shrimp (Litopenaeus vannamei).</title>
        <authorList>
            <person name="Qiu L."/>
            <person name="Chen M.M."/>
            <person name="Wan X.Y."/>
            <person name="Li C."/>
            <person name="Zhang Q.L."/>
            <person name="Wang R.Y."/>
            <person name="Cheng D.Y."/>
            <person name="Dong X."/>
            <person name="Yang B."/>
            <person name="Wang X.H."/>
            <person name="Xiang J.H."/>
            <person name="Huang J."/>
        </authorList>
    </citation>
    <scope>NUCLEOTIDE SEQUENCE [LARGE SCALE GENOMIC DNA]</scope>
    <source>
        <strain evidence="1">20141215</strain>
    </source>
</reference>
<sequence>MNVNDIKFSRLLLKMKIIPFFIECSEYYKHDVYKQKFLQKLAIGYGAHIIKRKEKYILLTPNGEFKIPQFYSDESRIELENKLWDKSKFSELGKSVTENRKNRKWESAKKNDKIFLIYKYISDLKLSFPDKILLCKILILILFLKFIKSTDVEYSDGSILNVDEKFTTINFFKSLEC</sequence>
<organism evidence="1">
    <name type="scientific">Shrimp hemocyte iridescent virus</name>
    <dbReference type="NCBI Taxonomy" id="2039780"/>
    <lineage>
        <taxon>Viruses</taxon>
        <taxon>Varidnaviria</taxon>
        <taxon>Bamfordvirae</taxon>
        <taxon>Nucleocytoviricota</taxon>
        <taxon>Megaviricetes</taxon>
        <taxon>Pimascovirales</taxon>
        <taxon>Pimascovirales incertae sedis</taxon>
        <taxon>Iridoviridae</taxon>
        <taxon>Betairidovirinae</taxon>
        <taxon>Decapodiridovirus</taxon>
        <taxon>Decapodiridovirus litopenaeus1</taxon>
        <taxon>Decapod iridescent virus 1</taxon>
    </lineage>
</organism>
<dbReference type="Proteomes" id="UP000297192">
    <property type="component" value="Segment"/>
</dbReference>
<reference evidence="1" key="1">
    <citation type="journal article" date="2017" name="Arch. Virol.">
        <title>Complete genome sequence of shrimp hemocyte iridescent virus (SHIV) isolated from white leg shrimp, Litopenaeus vannamei.</title>
        <authorList>
            <person name="Qiu L."/>
            <person name="Chen M.M."/>
            <person name="Wang R.Y."/>
            <person name="Wan X.Y."/>
            <person name="Li C."/>
            <person name="Zhang Q.L."/>
            <person name="Dong X."/>
            <person name="Yang B."/>
            <person name="Xiang J.H."/>
            <person name="Huang J."/>
        </authorList>
    </citation>
    <scope>NUCLEOTIDE SEQUENCE [LARGE SCALE GENOMIC DNA]</scope>
    <source>
        <strain evidence="1">20141215</strain>
    </source>
</reference>
<dbReference type="GeneID" id="65099921"/>
<keyword evidence="2" id="KW-1185">Reference proteome</keyword>
<gene>
    <name evidence="1" type="primary">149L</name>
</gene>
<accession>A0A291B0Y8</accession>
<name>A0A291B0Y8_9VIRU</name>
<evidence type="ECO:0000313" key="2">
    <source>
        <dbReference type="Proteomes" id="UP000297192"/>
    </source>
</evidence>
<evidence type="ECO:0000313" key="1">
    <source>
        <dbReference type="EMBL" id="ATE87158.1"/>
    </source>
</evidence>
<proteinExistence type="predicted"/>
<dbReference type="EMBL" id="MF599468">
    <property type="protein sequence ID" value="ATE87158.1"/>
    <property type="molecule type" value="Genomic_DNA"/>
</dbReference>
<dbReference type="RefSeq" id="YP_010084901.1">
    <property type="nucleotide sequence ID" value="NC_055165.1"/>
</dbReference>